<protein>
    <submittedName>
        <fullName evidence="1">Uncharacterized protein</fullName>
    </submittedName>
</protein>
<keyword evidence="2" id="KW-1185">Reference proteome</keyword>
<organism evidence="1 2">
    <name type="scientific">Ligaoa zhengdingensis</name>
    <dbReference type="NCBI Taxonomy" id="2763658"/>
    <lineage>
        <taxon>Bacteria</taxon>
        <taxon>Bacillati</taxon>
        <taxon>Bacillota</taxon>
        <taxon>Clostridia</taxon>
        <taxon>Eubacteriales</taxon>
        <taxon>Oscillospiraceae</taxon>
        <taxon>Ligaoa</taxon>
    </lineage>
</organism>
<evidence type="ECO:0000313" key="1">
    <source>
        <dbReference type="EMBL" id="MBC8545945.1"/>
    </source>
</evidence>
<evidence type="ECO:0000313" key="2">
    <source>
        <dbReference type="Proteomes" id="UP000653127"/>
    </source>
</evidence>
<dbReference type="EMBL" id="JACRST010000002">
    <property type="protein sequence ID" value="MBC8545945.1"/>
    <property type="molecule type" value="Genomic_DNA"/>
</dbReference>
<dbReference type="SUPFAM" id="SSF47598">
    <property type="entry name" value="Ribbon-helix-helix"/>
    <property type="match status" value="1"/>
</dbReference>
<reference evidence="1" key="1">
    <citation type="submission" date="2020-08" db="EMBL/GenBank/DDBJ databases">
        <title>Genome public.</title>
        <authorList>
            <person name="Liu C."/>
            <person name="Sun Q."/>
        </authorList>
    </citation>
    <scope>NUCLEOTIDE SEQUENCE</scope>
    <source>
        <strain evidence="1">NSJ-31</strain>
    </source>
</reference>
<comment type="caution">
    <text evidence="1">The sequence shown here is derived from an EMBL/GenBank/DDBJ whole genome shotgun (WGS) entry which is preliminary data.</text>
</comment>
<dbReference type="GO" id="GO:0006355">
    <property type="term" value="P:regulation of DNA-templated transcription"/>
    <property type="evidence" value="ECO:0007669"/>
    <property type="project" value="InterPro"/>
</dbReference>
<sequence>MKDEKHLGMTIDPETHYKLRYIAKYEGRSGNGQVLYFIREGIREFEAEHGKIPYPPQET</sequence>
<proteinExistence type="predicted"/>
<dbReference type="RefSeq" id="WP_249282093.1">
    <property type="nucleotide sequence ID" value="NZ_JACRST010000002.1"/>
</dbReference>
<gene>
    <name evidence="1" type="ORF">H8711_03190</name>
</gene>
<dbReference type="Proteomes" id="UP000653127">
    <property type="component" value="Unassembled WGS sequence"/>
</dbReference>
<dbReference type="InterPro" id="IPR010985">
    <property type="entry name" value="Ribbon_hlx_hlx"/>
</dbReference>
<name>A0A926I419_9FIRM</name>
<dbReference type="AlphaFoldDB" id="A0A926I419"/>
<accession>A0A926I419</accession>